<evidence type="ECO:0000256" key="1">
    <source>
        <dbReference type="SAM" id="MobiDB-lite"/>
    </source>
</evidence>
<evidence type="ECO:0000313" key="3">
    <source>
        <dbReference type="EMBL" id="MBE9068787.1"/>
    </source>
</evidence>
<comment type="caution">
    <text evidence="3">The sequence shown here is derived from an EMBL/GenBank/DDBJ whole genome shotgun (WGS) entry which is preliminary data.</text>
</comment>
<feature type="compositionally biased region" description="Basic residues" evidence="1">
    <location>
        <begin position="1"/>
        <end position="10"/>
    </location>
</feature>
<dbReference type="RefSeq" id="WP_193994720.1">
    <property type="nucleotide sequence ID" value="NZ_JADEXP010000201.1"/>
</dbReference>
<reference evidence="3" key="1">
    <citation type="submission" date="2020-10" db="EMBL/GenBank/DDBJ databases">
        <authorList>
            <person name="Castelo-Branco R."/>
            <person name="Eusebio N."/>
            <person name="Adriana R."/>
            <person name="Vieira A."/>
            <person name="Brugerolle De Fraissinette N."/>
            <person name="Rezende De Castro R."/>
            <person name="Schneider M.P."/>
            <person name="Vasconcelos V."/>
            <person name="Leao P.N."/>
        </authorList>
    </citation>
    <scope>NUCLEOTIDE SEQUENCE</scope>
    <source>
        <strain evidence="3">LEGE 11479</strain>
    </source>
</reference>
<keyword evidence="4" id="KW-1185">Reference proteome</keyword>
<feature type="domain" description="Glycosyl transferase family 28 C-terminal" evidence="2">
    <location>
        <begin position="262"/>
        <end position="358"/>
    </location>
</feature>
<organism evidence="3 4">
    <name type="scientific">Leptolyngbya cf. ectocarpi LEGE 11479</name>
    <dbReference type="NCBI Taxonomy" id="1828722"/>
    <lineage>
        <taxon>Bacteria</taxon>
        <taxon>Bacillati</taxon>
        <taxon>Cyanobacteriota</taxon>
        <taxon>Cyanophyceae</taxon>
        <taxon>Leptolyngbyales</taxon>
        <taxon>Leptolyngbyaceae</taxon>
        <taxon>Leptolyngbya group</taxon>
        <taxon>Leptolyngbya</taxon>
    </lineage>
</organism>
<proteinExistence type="predicted"/>
<name>A0A928ZWL1_LEPEC</name>
<dbReference type="EMBL" id="JADEXP010000201">
    <property type="protein sequence ID" value="MBE9068787.1"/>
    <property type="molecule type" value="Genomic_DNA"/>
</dbReference>
<evidence type="ECO:0000259" key="2">
    <source>
        <dbReference type="Pfam" id="PF04101"/>
    </source>
</evidence>
<gene>
    <name evidence="3" type="ORF">IQ260_19260</name>
</gene>
<protein>
    <submittedName>
        <fullName evidence="3">Glycosyltransferase</fullName>
    </submittedName>
</protein>
<dbReference type="AlphaFoldDB" id="A0A928ZWL1"/>
<dbReference type="PIRSF" id="PIRSF017085">
    <property type="entry name" value="Glycosyltransf_RedA_prd"/>
    <property type="match status" value="1"/>
</dbReference>
<accession>A0A928ZWL1</accession>
<dbReference type="GO" id="GO:0016758">
    <property type="term" value="F:hexosyltransferase activity"/>
    <property type="evidence" value="ECO:0007669"/>
    <property type="project" value="InterPro"/>
</dbReference>
<dbReference type="PANTHER" id="PTHR21015:SF28">
    <property type="entry name" value="SLL1722 PROTEIN"/>
    <property type="match status" value="1"/>
</dbReference>
<sequence>MFLVNQKRKQASSVLLQPKRPLSPHSPSHSQRWRIALYSHDTMGLGHKRRNLLIAQTLGASKLDADVLLISGMRDASDLPTPSGVDSLTLPALHKRADGQYEARRMGMALEDIIRLRSQIILTAIQNFQPDVLIVDNVPRGAVRELDATLEYIRLSNQRQPSHATRCVLGLRDILDTPEKVKKDWQRSDNIEAIRRYYDTIWVYGDPNVYDLRREYQFPFDITTKMRPLGYLDQRARLNYVNPAVYANLERLALPTDNNIILCVVGGGQDGAALAKAFAQATLPANATGVLLTGPFMPADVQQYLYAQAEQNPQLRIIDYLEEPTLLIKRASRVISMGGYNTTCEILSFQKPALMVPRVTPRLEQWIRTDHLQKQGLVDLLHPEHVNAEAISHWLQQPGTTSRKDASINLNGLDNLLIELQKQLMIAQAPPLPHAS</sequence>
<feature type="region of interest" description="Disordered" evidence="1">
    <location>
        <begin position="1"/>
        <end position="29"/>
    </location>
</feature>
<evidence type="ECO:0000313" key="4">
    <source>
        <dbReference type="Proteomes" id="UP000615026"/>
    </source>
</evidence>
<dbReference type="Pfam" id="PF04101">
    <property type="entry name" value="Glyco_tran_28_C"/>
    <property type="match status" value="1"/>
</dbReference>
<dbReference type="InterPro" id="IPR007235">
    <property type="entry name" value="Glyco_trans_28_C"/>
</dbReference>
<dbReference type="Gene3D" id="3.40.50.2000">
    <property type="entry name" value="Glycogen Phosphorylase B"/>
    <property type="match status" value="1"/>
</dbReference>
<dbReference type="SUPFAM" id="SSF53756">
    <property type="entry name" value="UDP-Glycosyltransferase/glycogen phosphorylase"/>
    <property type="match status" value="1"/>
</dbReference>
<dbReference type="Proteomes" id="UP000615026">
    <property type="component" value="Unassembled WGS sequence"/>
</dbReference>
<dbReference type="InterPro" id="IPR016683">
    <property type="entry name" value="Glyco_trans_28_RedA_prd"/>
</dbReference>
<dbReference type="PANTHER" id="PTHR21015">
    <property type="entry name" value="UDP-N-ACETYLGLUCOSAMINE--N-ACETYLMURAMYL-(PENTAPEPTIDE) PYROPHOSPHORYL-UNDECAPRENOL N-ACETYLGLUCOSAMINE TRANSFERASE 1"/>
    <property type="match status" value="1"/>
</dbReference>